<keyword evidence="1" id="KW-1133">Transmembrane helix</keyword>
<feature type="transmembrane region" description="Helical" evidence="1">
    <location>
        <begin position="172"/>
        <end position="191"/>
    </location>
</feature>
<feature type="transmembrane region" description="Helical" evidence="1">
    <location>
        <begin position="20"/>
        <end position="39"/>
    </location>
</feature>
<organism evidence="2 3">
    <name type="scientific">Periconia macrospinosa</name>
    <dbReference type="NCBI Taxonomy" id="97972"/>
    <lineage>
        <taxon>Eukaryota</taxon>
        <taxon>Fungi</taxon>
        <taxon>Dikarya</taxon>
        <taxon>Ascomycota</taxon>
        <taxon>Pezizomycotina</taxon>
        <taxon>Dothideomycetes</taxon>
        <taxon>Pleosporomycetidae</taxon>
        <taxon>Pleosporales</taxon>
        <taxon>Massarineae</taxon>
        <taxon>Periconiaceae</taxon>
        <taxon>Periconia</taxon>
    </lineage>
</organism>
<dbReference type="EMBL" id="KZ805510">
    <property type="protein sequence ID" value="PVH95046.1"/>
    <property type="molecule type" value="Genomic_DNA"/>
</dbReference>
<keyword evidence="1" id="KW-0812">Transmembrane</keyword>
<name>A0A2V1DA95_9PLEO</name>
<keyword evidence="3" id="KW-1185">Reference proteome</keyword>
<feature type="transmembrane region" description="Helical" evidence="1">
    <location>
        <begin position="231"/>
        <end position="248"/>
    </location>
</feature>
<protein>
    <submittedName>
        <fullName evidence="2">Uncharacterized protein</fullName>
    </submittedName>
</protein>
<evidence type="ECO:0000313" key="3">
    <source>
        <dbReference type="Proteomes" id="UP000244855"/>
    </source>
</evidence>
<proteinExistence type="predicted"/>
<feature type="transmembrane region" description="Helical" evidence="1">
    <location>
        <begin position="76"/>
        <end position="97"/>
    </location>
</feature>
<accession>A0A2V1DA95</accession>
<gene>
    <name evidence="2" type="ORF">DM02DRAFT_169678</name>
</gene>
<reference evidence="2 3" key="1">
    <citation type="journal article" date="2018" name="Sci. Rep.">
        <title>Comparative genomics provides insights into the lifestyle and reveals functional heterogeneity of dark septate endophytic fungi.</title>
        <authorList>
            <person name="Knapp D.G."/>
            <person name="Nemeth J.B."/>
            <person name="Barry K."/>
            <person name="Hainaut M."/>
            <person name="Henrissat B."/>
            <person name="Johnson J."/>
            <person name="Kuo A."/>
            <person name="Lim J.H.P."/>
            <person name="Lipzen A."/>
            <person name="Nolan M."/>
            <person name="Ohm R.A."/>
            <person name="Tamas L."/>
            <person name="Grigoriev I.V."/>
            <person name="Spatafora J.W."/>
            <person name="Nagy L.G."/>
            <person name="Kovacs G.M."/>
        </authorList>
    </citation>
    <scope>NUCLEOTIDE SEQUENCE [LARGE SCALE GENOMIC DNA]</scope>
    <source>
        <strain evidence="2 3">DSE2036</strain>
    </source>
</reference>
<feature type="transmembrane region" description="Helical" evidence="1">
    <location>
        <begin position="143"/>
        <end position="165"/>
    </location>
</feature>
<dbReference type="Proteomes" id="UP000244855">
    <property type="component" value="Unassembled WGS sequence"/>
</dbReference>
<evidence type="ECO:0000313" key="2">
    <source>
        <dbReference type="EMBL" id="PVH95046.1"/>
    </source>
</evidence>
<dbReference type="AlphaFoldDB" id="A0A2V1DA95"/>
<sequence length="391" mass="45145">MASWLWPLELFLSHSTLSWIRHPFYFSLLLFGAVWSGLLEKHTTYVDRFFFSFSTLRASVHSKMGWGLVSSTCTSLLLRFFSLFCLICRPFSVYLHFIPRICMRTNCSLSLHTSIYIYISGENQVFWSLESVGTPSLEHHSSVGWLFALIFVIISICFVITFVFLSPFLLLSTYWLLFPIVTLLLLLHINLPPPPPPPPPPLPPLPFRVFSQPPSLETRHLSKIFWGNHQISFVHLISTYLCFFFFTWGGKRWRRRRWCVCVRMVQRHAWLSERETLQKKLSNSPIHPSSLPLSHVMYSFTYLPTYLPYPSLHTILFFSPPFLFISLCVRARCCFLSPARARARVCVCVSGYRLLASYYGGSIVERSGGVLVRCGAFRNQRGGAASRSRSR</sequence>
<keyword evidence="1" id="KW-0472">Membrane</keyword>
<evidence type="ECO:0000256" key="1">
    <source>
        <dbReference type="SAM" id="Phobius"/>
    </source>
</evidence>